<dbReference type="EMBL" id="CAJOBE010002653">
    <property type="protein sequence ID" value="CAF3835601.1"/>
    <property type="molecule type" value="Genomic_DNA"/>
</dbReference>
<dbReference type="AlphaFoldDB" id="A0A819DQU6"/>
<evidence type="ECO:0000256" key="1">
    <source>
        <dbReference type="SAM" id="Coils"/>
    </source>
</evidence>
<comment type="caution">
    <text evidence="3">The sequence shown here is derived from an EMBL/GenBank/DDBJ whole genome shotgun (WGS) entry which is preliminary data.</text>
</comment>
<evidence type="ECO:0000313" key="3">
    <source>
        <dbReference type="EMBL" id="CAF3835601.1"/>
    </source>
</evidence>
<gene>
    <name evidence="3" type="ORF">FNK824_LOCUS17024</name>
</gene>
<reference evidence="3" key="1">
    <citation type="submission" date="2021-02" db="EMBL/GenBank/DDBJ databases">
        <authorList>
            <person name="Nowell W R."/>
        </authorList>
    </citation>
    <scope>NUCLEOTIDE SEQUENCE</scope>
</reference>
<evidence type="ECO:0000256" key="2">
    <source>
        <dbReference type="SAM" id="MobiDB-lite"/>
    </source>
</evidence>
<feature type="region of interest" description="Disordered" evidence="2">
    <location>
        <begin position="529"/>
        <end position="556"/>
    </location>
</feature>
<proteinExistence type="predicted"/>
<feature type="compositionally biased region" description="Basic and acidic residues" evidence="2">
    <location>
        <begin position="530"/>
        <end position="556"/>
    </location>
</feature>
<feature type="coiled-coil region" evidence="1">
    <location>
        <begin position="330"/>
        <end position="397"/>
    </location>
</feature>
<name>A0A819DQU6_9BILA</name>
<sequence>MQTTSSLEINDLLHKTDLLLLNNSKTREFNEIKMNTLKRRQTCPKINDTNNNNPIKNEIVKRPTSASSISGNSCCATTTNQRTRSNSFSASISSCQQIHTTSRSSLKTKLNKQINNSNSIKPSVPPISTQNDFEKLEQYDEKHPSMISIASYVDKVIFVKDHQSSKTADIFVNRLIHYHEEENDNKHEEIYDLSASPNRIRQRKIIPFKSKVYARIEQLTVAKTITSDNDDDNDEDHKWNDVGVDKVIPVVADEYNSDSVQYQQKKGSARSSDFGDDHSWADRVTAPPLNSLMLNTFPGLRHRVPASAVAPAPSPPPPPLPITESNQDYSRLVHEKAKQLEKQIELFEKENVLTLQEDLKQRETRWSTTISRLNGCIETLEYENVELKQEKEIIERKQLDLMHQLQTVSEQQLQEDTSSLSITRKSLVELQQIKPRPKNTGSITSKTQSLPKTMVIRNSESSIKPKITSNGRRTPTIVVGVNGIKNNVDTSRKFSSLSRTKRPTSMNELIGRIESIPIPTIIEQPIVVSERADSRNGGSDKDIHRFDRRNDQHLSS</sequence>
<organism evidence="3 4">
    <name type="scientific">Rotaria sordida</name>
    <dbReference type="NCBI Taxonomy" id="392033"/>
    <lineage>
        <taxon>Eukaryota</taxon>
        <taxon>Metazoa</taxon>
        <taxon>Spiralia</taxon>
        <taxon>Gnathifera</taxon>
        <taxon>Rotifera</taxon>
        <taxon>Eurotatoria</taxon>
        <taxon>Bdelloidea</taxon>
        <taxon>Philodinida</taxon>
        <taxon>Philodinidae</taxon>
        <taxon>Rotaria</taxon>
    </lineage>
</organism>
<accession>A0A819DQU6</accession>
<keyword evidence="1" id="KW-0175">Coiled coil</keyword>
<evidence type="ECO:0000313" key="4">
    <source>
        <dbReference type="Proteomes" id="UP000663874"/>
    </source>
</evidence>
<protein>
    <submittedName>
        <fullName evidence="3">Uncharacterized protein</fullName>
    </submittedName>
</protein>
<dbReference type="Proteomes" id="UP000663874">
    <property type="component" value="Unassembled WGS sequence"/>
</dbReference>